<evidence type="ECO:0008006" key="3">
    <source>
        <dbReference type="Google" id="ProtNLM"/>
    </source>
</evidence>
<dbReference type="AlphaFoldDB" id="A0AAE0IU95"/>
<organism evidence="1 2">
    <name type="scientific">Apodospora peruviana</name>
    <dbReference type="NCBI Taxonomy" id="516989"/>
    <lineage>
        <taxon>Eukaryota</taxon>
        <taxon>Fungi</taxon>
        <taxon>Dikarya</taxon>
        <taxon>Ascomycota</taxon>
        <taxon>Pezizomycotina</taxon>
        <taxon>Sordariomycetes</taxon>
        <taxon>Sordariomycetidae</taxon>
        <taxon>Sordariales</taxon>
        <taxon>Lasiosphaeriaceae</taxon>
        <taxon>Apodospora</taxon>
    </lineage>
</organism>
<dbReference type="SUPFAM" id="SSF56059">
    <property type="entry name" value="Glutathione synthetase ATP-binding domain-like"/>
    <property type="match status" value="1"/>
</dbReference>
<comment type="caution">
    <text evidence="1">The sequence shown here is derived from an EMBL/GenBank/DDBJ whole genome shotgun (WGS) entry which is preliminary data.</text>
</comment>
<evidence type="ECO:0000313" key="1">
    <source>
        <dbReference type="EMBL" id="KAK3331282.1"/>
    </source>
</evidence>
<reference evidence="1" key="2">
    <citation type="submission" date="2023-06" db="EMBL/GenBank/DDBJ databases">
        <authorList>
            <consortium name="Lawrence Berkeley National Laboratory"/>
            <person name="Haridas S."/>
            <person name="Hensen N."/>
            <person name="Bonometti L."/>
            <person name="Westerberg I."/>
            <person name="Brannstrom I.O."/>
            <person name="Guillou S."/>
            <person name="Cros-Aarteil S."/>
            <person name="Calhoun S."/>
            <person name="Kuo A."/>
            <person name="Mondo S."/>
            <person name="Pangilinan J."/>
            <person name="Riley R."/>
            <person name="Labutti K."/>
            <person name="Andreopoulos B."/>
            <person name="Lipzen A."/>
            <person name="Chen C."/>
            <person name="Yanf M."/>
            <person name="Daum C."/>
            <person name="Ng V."/>
            <person name="Clum A."/>
            <person name="Steindorff A."/>
            <person name="Ohm R."/>
            <person name="Martin F."/>
            <person name="Silar P."/>
            <person name="Natvig D."/>
            <person name="Lalanne C."/>
            <person name="Gautier V."/>
            <person name="Ament-Velasquez S.L."/>
            <person name="Kruys A."/>
            <person name="Hutchinson M.I."/>
            <person name="Powell A.J."/>
            <person name="Barry K."/>
            <person name="Miller A.N."/>
            <person name="Grigoriev I.V."/>
            <person name="Debuchy R."/>
            <person name="Gladieux P."/>
            <person name="Thoren M.H."/>
            <person name="Johannesson H."/>
        </authorList>
    </citation>
    <scope>NUCLEOTIDE SEQUENCE</scope>
    <source>
        <strain evidence="1">CBS 118394</strain>
    </source>
</reference>
<dbReference type="Proteomes" id="UP001283341">
    <property type="component" value="Unassembled WGS sequence"/>
</dbReference>
<dbReference type="PANTHER" id="PTHR37018:SF1">
    <property type="entry name" value="CULTURE SPECIFIC PROTEIN, PUTATIVE (AFU_ORTHOLOGUE AFUA_2G00130)-RELATED"/>
    <property type="match status" value="1"/>
</dbReference>
<keyword evidence="2" id="KW-1185">Reference proteome</keyword>
<name>A0AAE0IU95_9PEZI</name>
<gene>
    <name evidence="1" type="ORF">B0H66DRAFT_546203</name>
</gene>
<reference evidence="1" key="1">
    <citation type="journal article" date="2023" name="Mol. Phylogenet. Evol.">
        <title>Genome-scale phylogeny and comparative genomics of the fungal order Sordariales.</title>
        <authorList>
            <person name="Hensen N."/>
            <person name="Bonometti L."/>
            <person name="Westerberg I."/>
            <person name="Brannstrom I.O."/>
            <person name="Guillou S."/>
            <person name="Cros-Aarteil S."/>
            <person name="Calhoun S."/>
            <person name="Haridas S."/>
            <person name="Kuo A."/>
            <person name="Mondo S."/>
            <person name="Pangilinan J."/>
            <person name="Riley R."/>
            <person name="LaButti K."/>
            <person name="Andreopoulos B."/>
            <person name="Lipzen A."/>
            <person name="Chen C."/>
            <person name="Yan M."/>
            <person name="Daum C."/>
            <person name="Ng V."/>
            <person name="Clum A."/>
            <person name="Steindorff A."/>
            <person name="Ohm R.A."/>
            <person name="Martin F."/>
            <person name="Silar P."/>
            <person name="Natvig D.O."/>
            <person name="Lalanne C."/>
            <person name="Gautier V."/>
            <person name="Ament-Velasquez S.L."/>
            <person name="Kruys A."/>
            <person name="Hutchinson M.I."/>
            <person name="Powell A.J."/>
            <person name="Barry K."/>
            <person name="Miller A.N."/>
            <person name="Grigoriev I.V."/>
            <person name="Debuchy R."/>
            <person name="Gladieux P."/>
            <person name="Hiltunen Thoren M."/>
            <person name="Johannesson H."/>
        </authorList>
    </citation>
    <scope>NUCLEOTIDE SEQUENCE</scope>
    <source>
        <strain evidence="1">CBS 118394</strain>
    </source>
</reference>
<evidence type="ECO:0000313" key="2">
    <source>
        <dbReference type="Proteomes" id="UP001283341"/>
    </source>
</evidence>
<dbReference type="EMBL" id="JAUEDM010000001">
    <property type="protein sequence ID" value="KAK3331282.1"/>
    <property type="molecule type" value="Genomic_DNA"/>
</dbReference>
<dbReference type="PANTHER" id="PTHR37018">
    <property type="entry name" value="CULTURE SPECIFIC PROTEIN, PUTATIVE (AFU_ORTHOLOGUE AFUA_2G00130)-RELATED"/>
    <property type="match status" value="1"/>
</dbReference>
<accession>A0AAE0IU95</accession>
<dbReference type="Gene3D" id="3.30.470.20">
    <property type="entry name" value="ATP-grasp fold, B domain"/>
    <property type="match status" value="1"/>
</dbReference>
<dbReference type="InterPro" id="IPR053269">
    <property type="entry name" value="Asp-Met_ligase"/>
</dbReference>
<sequence>MGSVTKPTDGGGSINLPTIKLDMTLAELYKQASSSPEKLGFVFCGVNSGLDLNPDFPRNTKFLYQDSPFNTVPRHDLSKDNAGLQRSLAIKYLSLIPQRDAFISGAGCPVILFNLGQSPEQVEHDRHEAEATISVLDPSQRPELVFCAGPSNIPVEEKGIDKLAYKVVLDGLEKYKLTHDLETHWFLNSKAGLALSGLPTPRVQIVEVEGFSGPAEECCDVCRTVNAEQDIDFIPARKCSGPRGQWLDAQANRVIDAIADRKVSFVLKNQQTFGGAGTWVITTEEQKEALLDDMKREDGPLRKLLAQITVENHHLSPGSLVISDIVKDPIGDYGLTFLVKESGEAEFLAASEQMIDGNNAWLGSTINYDNQERLHDKFKDVIERTAKWVASHGYFGPVGVDVLETATPGETATHSGEVTAFHIVDLNVRTSGSLSLPLLRGHFVGRGLNCASSFSITVKATRREFMEKWKQDFEAGRMFIVSWYEDESVEESVADVVIGAEGEAELEELMGRVRESSEEVTF</sequence>
<proteinExistence type="predicted"/>
<protein>
    <recommendedName>
        <fullName evidence="3">ATP-grasp domain-containing protein</fullName>
    </recommendedName>
</protein>